<evidence type="ECO:0000256" key="1">
    <source>
        <dbReference type="ARBA" id="ARBA00004141"/>
    </source>
</evidence>
<comment type="caution">
    <text evidence="11">The sequence shown here is derived from an EMBL/GenBank/DDBJ whole genome shotgun (WGS) entry which is preliminary data.</text>
</comment>
<evidence type="ECO:0000256" key="3">
    <source>
        <dbReference type="ARBA" id="ARBA00022692"/>
    </source>
</evidence>
<reference evidence="11" key="2">
    <citation type="journal article" date="2022" name="Proc. Natl. Acad. Sci. U.S.A.">
        <title>Diploid-dominant life cycles characterize the early evolution of Fungi.</title>
        <authorList>
            <person name="Amses K.R."/>
            <person name="Simmons D.R."/>
            <person name="Longcore J.E."/>
            <person name="Mondo S.J."/>
            <person name="Seto K."/>
            <person name="Jeronimo G.H."/>
            <person name="Bonds A.E."/>
            <person name="Quandt C.A."/>
            <person name="Davis W.J."/>
            <person name="Chang Y."/>
            <person name="Federici B.A."/>
            <person name="Kuo A."/>
            <person name="LaButti K."/>
            <person name="Pangilinan J."/>
            <person name="Andreopoulos W."/>
            <person name="Tritt A."/>
            <person name="Riley R."/>
            <person name="Hundley H."/>
            <person name="Johnson J."/>
            <person name="Lipzen A."/>
            <person name="Barry K."/>
            <person name="Lang B.F."/>
            <person name="Cuomo C.A."/>
            <person name="Buchler N.E."/>
            <person name="Grigoriev I.V."/>
            <person name="Spatafora J.W."/>
            <person name="Stajich J.E."/>
            <person name="James T.Y."/>
        </authorList>
    </citation>
    <scope>NUCLEOTIDE SEQUENCE</scope>
    <source>
        <strain evidence="11">AG</strain>
    </source>
</reference>
<feature type="transmembrane region" description="Helical" evidence="9">
    <location>
        <begin position="164"/>
        <end position="184"/>
    </location>
</feature>
<feature type="transmembrane region" description="Helical" evidence="9">
    <location>
        <begin position="140"/>
        <end position="158"/>
    </location>
</feature>
<evidence type="ECO:0000256" key="5">
    <source>
        <dbReference type="ARBA" id="ARBA00022989"/>
    </source>
</evidence>
<dbReference type="GO" id="GO:0016020">
    <property type="term" value="C:membrane"/>
    <property type="evidence" value="ECO:0007669"/>
    <property type="project" value="UniProtKB-SubCell"/>
</dbReference>
<organism evidence="11 12">
    <name type="scientific">Umbelopsis ramanniana AG</name>
    <dbReference type="NCBI Taxonomy" id="1314678"/>
    <lineage>
        <taxon>Eukaryota</taxon>
        <taxon>Fungi</taxon>
        <taxon>Fungi incertae sedis</taxon>
        <taxon>Mucoromycota</taxon>
        <taxon>Mucoromycotina</taxon>
        <taxon>Umbelopsidomycetes</taxon>
        <taxon>Umbelopsidales</taxon>
        <taxon>Umbelopsidaceae</taxon>
        <taxon>Umbelopsis</taxon>
    </lineage>
</organism>
<dbReference type="PIRSF" id="PIRSF023381">
    <property type="entry name" value="MannP-dilichol_defect-1p"/>
    <property type="match status" value="1"/>
</dbReference>
<protein>
    <recommendedName>
        <fullName evidence="8">Mannose-P-dolichol utilization defect 1 protein homolog</fullName>
    </recommendedName>
</protein>
<dbReference type="RefSeq" id="XP_051440777.1">
    <property type="nucleotide sequence ID" value="XM_051592111.1"/>
</dbReference>
<evidence type="ECO:0000256" key="2">
    <source>
        <dbReference type="ARBA" id="ARBA00022448"/>
    </source>
</evidence>
<keyword evidence="10" id="KW-0732">Signal</keyword>
<evidence type="ECO:0000313" key="11">
    <source>
        <dbReference type="EMBL" id="KAI8575773.1"/>
    </source>
</evidence>
<evidence type="ECO:0000256" key="4">
    <source>
        <dbReference type="ARBA" id="ARBA00022737"/>
    </source>
</evidence>
<keyword evidence="2" id="KW-0813">Transport</keyword>
<keyword evidence="5 8" id="KW-1133">Transmembrane helix</keyword>
<feature type="signal peptide" evidence="10">
    <location>
        <begin position="1"/>
        <end position="18"/>
    </location>
</feature>
<evidence type="ECO:0000256" key="10">
    <source>
        <dbReference type="SAM" id="SignalP"/>
    </source>
</evidence>
<dbReference type="Pfam" id="PF04193">
    <property type="entry name" value="PQ-loop"/>
    <property type="match status" value="2"/>
</dbReference>
<sequence length="285" mass="30816">MLRASTTVLSSWSTAAFAAPLSATTDQLLTDKMDRKLVLPRLLRDPAVALIGDKCYTSLIENLQLFHDIDCLKYAISKGLGFGIVLGGSIVKIPQIITILSSGSAQGLSLASYYLETFSCAISLAYNFRQGNPFSTFGETFFLTVQNVIITLMILYYAGQKSLLAASAVGFFLVFQALSSQTLVPSNVMSILYAATIPLTLSSKIPQIYTNFKNSSTGQLSIFAVFNYFLGSTARVFTTMTELNDPLMLAGNVLAATFNGILAIQVIVYWGKKSERVSAKPGKAD</sequence>
<dbReference type="AlphaFoldDB" id="A0AAD5E148"/>
<keyword evidence="6 8" id="KW-0472">Membrane</keyword>
<proteinExistence type="inferred from homology"/>
<keyword evidence="12" id="KW-1185">Reference proteome</keyword>
<evidence type="ECO:0000313" key="12">
    <source>
        <dbReference type="Proteomes" id="UP001206595"/>
    </source>
</evidence>
<comment type="subcellular location">
    <subcellularLocation>
        <location evidence="1 8">Membrane</location>
        <topology evidence="1 8">Multi-pass membrane protein</topology>
    </subcellularLocation>
</comment>
<gene>
    <name evidence="11" type="ORF">K450DRAFT_260133</name>
</gene>
<dbReference type="Gene3D" id="1.20.1280.290">
    <property type="match status" value="2"/>
</dbReference>
<evidence type="ECO:0000256" key="9">
    <source>
        <dbReference type="SAM" id="Phobius"/>
    </source>
</evidence>
<dbReference type="FunFam" id="1.20.1280.290:FF:000006">
    <property type="entry name" value="mannose-P-dolichol utilization defect 1 protein"/>
    <property type="match status" value="1"/>
</dbReference>
<evidence type="ECO:0000256" key="6">
    <source>
        <dbReference type="ARBA" id="ARBA00023136"/>
    </source>
</evidence>
<dbReference type="SMART" id="SM00679">
    <property type="entry name" value="CTNS"/>
    <property type="match status" value="2"/>
</dbReference>
<dbReference type="InterPro" id="IPR006603">
    <property type="entry name" value="PQ-loop_rpt"/>
</dbReference>
<dbReference type="Proteomes" id="UP001206595">
    <property type="component" value="Unassembled WGS sequence"/>
</dbReference>
<reference evidence="11" key="1">
    <citation type="submission" date="2021-06" db="EMBL/GenBank/DDBJ databases">
        <authorList>
            <consortium name="DOE Joint Genome Institute"/>
            <person name="Mondo S.J."/>
            <person name="Amses K.R."/>
            <person name="Simmons D.R."/>
            <person name="Longcore J.E."/>
            <person name="Seto K."/>
            <person name="Alves G.H."/>
            <person name="Bonds A.E."/>
            <person name="Quandt C.A."/>
            <person name="Davis W.J."/>
            <person name="Chang Y."/>
            <person name="Letcher P.M."/>
            <person name="Powell M.J."/>
            <person name="Kuo A."/>
            <person name="Labutti K."/>
            <person name="Pangilinan J."/>
            <person name="Andreopoulos W."/>
            <person name="Tritt A."/>
            <person name="Riley R."/>
            <person name="Hundley H."/>
            <person name="Johnson J."/>
            <person name="Lipzen A."/>
            <person name="Barry K."/>
            <person name="Berbee M.L."/>
            <person name="Buchler N.E."/>
            <person name="Grigoriev I.V."/>
            <person name="Spatafora J.W."/>
            <person name="Stajich J.E."/>
            <person name="James T.Y."/>
        </authorList>
    </citation>
    <scope>NUCLEOTIDE SEQUENCE</scope>
    <source>
        <strain evidence="11">AG</strain>
    </source>
</reference>
<accession>A0AAD5E148</accession>
<keyword evidence="4" id="KW-0677">Repeat</keyword>
<keyword evidence="3 8" id="KW-0812">Transmembrane</keyword>
<dbReference type="EMBL" id="MU620970">
    <property type="protein sequence ID" value="KAI8575773.1"/>
    <property type="molecule type" value="Genomic_DNA"/>
</dbReference>
<comment type="similarity">
    <text evidence="7 8">Belongs to the MPDU1 (TC 2.A.43.3) family.</text>
</comment>
<dbReference type="PANTHER" id="PTHR12226:SF2">
    <property type="entry name" value="MANNOSE-P-DOLICHOL UTILIZATION DEFECT 1 PROTEIN"/>
    <property type="match status" value="1"/>
</dbReference>
<name>A0AAD5E148_UMBRA</name>
<dbReference type="InterPro" id="IPR016817">
    <property type="entry name" value="MannP-dilichol_defect-1"/>
</dbReference>
<feature type="chain" id="PRO_5041984362" description="Mannose-P-dolichol utilization defect 1 protein homolog" evidence="10">
    <location>
        <begin position="19"/>
        <end position="285"/>
    </location>
</feature>
<evidence type="ECO:0000256" key="7">
    <source>
        <dbReference type="ARBA" id="ARBA00038475"/>
    </source>
</evidence>
<feature type="transmembrane region" description="Helical" evidence="9">
    <location>
        <begin position="249"/>
        <end position="270"/>
    </location>
</feature>
<dbReference type="PANTHER" id="PTHR12226">
    <property type="entry name" value="MANNOSE-P-DOLICHOL UTILIZATION DEFECT 1 LEC35 -RELATED"/>
    <property type="match status" value="1"/>
</dbReference>
<evidence type="ECO:0000256" key="8">
    <source>
        <dbReference type="PIRNR" id="PIRNR023381"/>
    </source>
</evidence>
<dbReference type="GeneID" id="75917454"/>